<name>A0ABK0M4V7_RAT</name>
<dbReference type="Pfam" id="PF01509">
    <property type="entry name" value="TruB_N"/>
    <property type="match status" value="1"/>
</dbReference>
<reference evidence="4" key="3">
    <citation type="submission" date="2025-09" db="UniProtKB">
        <authorList>
            <consortium name="Ensembl"/>
        </authorList>
    </citation>
    <scope>IDENTIFICATION</scope>
    <source>
        <strain evidence="4">Brown Norway</strain>
    </source>
</reference>
<sequence>MGSSGLARLQGLFAVYKPPGLKWLHVRETVELQLLKGLNAQQPSAPEQHVRFLLGPVEGSEEKKLTLTATSVPSLTTHRLVRGPAFRNLKIGVGHRLDVQASGVLVLAVGHGRSLLTDMYDAHLTKDYTVRGLLGKATDNFCEDGQLIEKTTYDHVTRERLDRILAMIQGSHQKALVMDRMGRTCWDQRKWLNGQSSKNHLAGPCACTHGRSVGVPGLKRPGAPHWPPTLALLNPRYSNLDLKSQEAYERAVQGVIRPMNKSPMLIAGIRCLHFAPPEFLLEVQCMHETQQQLRRLVHEIGLELKTTAVCMQVRRTRDGFFGLDDALLRTQWDLHSIQDAIQTAAPRVARELRKNLSLMSGHQQQLPSAGQPWASRVQAPL</sequence>
<keyword evidence="5" id="KW-1185">Reference proteome</keyword>
<dbReference type="PANTHER" id="PTHR13195:SF0">
    <property type="entry name" value="PSEUDOURIDYLATE SYNTHASE TRUB2, MITOCHONDRIAL"/>
    <property type="match status" value="1"/>
</dbReference>
<organism evidence="4 5">
    <name type="scientific">Rattus norvegicus</name>
    <name type="common">Rat</name>
    <dbReference type="NCBI Taxonomy" id="10116"/>
    <lineage>
        <taxon>Eukaryota</taxon>
        <taxon>Metazoa</taxon>
        <taxon>Chordata</taxon>
        <taxon>Craniata</taxon>
        <taxon>Vertebrata</taxon>
        <taxon>Euteleostomi</taxon>
        <taxon>Mammalia</taxon>
        <taxon>Eutheria</taxon>
        <taxon>Euarchontoglires</taxon>
        <taxon>Glires</taxon>
        <taxon>Rodentia</taxon>
        <taxon>Myomorpha</taxon>
        <taxon>Muroidea</taxon>
        <taxon>Muridae</taxon>
        <taxon>Murinae</taxon>
        <taxon>Rattus</taxon>
    </lineage>
</organism>
<comment type="similarity">
    <text evidence="1">Belongs to the pseudouridine synthase TruB family.</text>
</comment>
<accession>A0ABK0M4V7</accession>
<evidence type="ECO:0000256" key="1">
    <source>
        <dbReference type="ARBA" id="ARBA00008999"/>
    </source>
</evidence>
<evidence type="ECO:0000256" key="2">
    <source>
        <dbReference type="SAM" id="MobiDB-lite"/>
    </source>
</evidence>
<dbReference type="InterPro" id="IPR002501">
    <property type="entry name" value="PsdUridine_synth_N"/>
</dbReference>
<dbReference type="RGD" id="1359394">
    <property type="gene designation" value="Trub2"/>
</dbReference>
<dbReference type="SUPFAM" id="SSF55120">
    <property type="entry name" value="Pseudouridine synthase"/>
    <property type="match status" value="1"/>
</dbReference>
<dbReference type="Proteomes" id="UP000002494">
    <property type="component" value="Chromosome 3"/>
</dbReference>
<evidence type="ECO:0000313" key="5">
    <source>
        <dbReference type="Proteomes" id="UP000002494"/>
    </source>
</evidence>
<evidence type="ECO:0000259" key="3">
    <source>
        <dbReference type="Pfam" id="PF01509"/>
    </source>
</evidence>
<reference evidence="4" key="1">
    <citation type="submission" date="2024-01" db="EMBL/GenBank/DDBJ databases">
        <title>GRCr8: a new rat reference genome assembly contstructed from accurate long reads and long range scaffolding.</title>
        <authorList>
            <person name="Doris P.A."/>
            <person name="Kalbfleisch T."/>
            <person name="Li K."/>
            <person name="Howe K."/>
            <person name="Wood J."/>
        </authorList>
    </citation>
    <scope>NUCLEOTIDE SEQUENCE [LARGE SCALE GENOMIC DNA]</scope>
    <source>
        <strain evidence="4">Brown Norway</strain>
    </source>
</reference>
<evidence type="ECO:0000313" key="4">
    <source>
        <dbReference type="Ensembl" id="ENSRNOP00000111629.1"/>
    </source>
</evidence>
<dbReference type="InterPro" id="IPR039048">
    <property type="entry name" value="Trub2"/>
</dbReference>
<dbReference type="Ensembl" id="ENSRNOT00000136086.1">
    <property type="protein sequence ID" value="ENSRNOP00000111629.1"/>
    <property type="gene ID" value="ENSRNOG00000043189.5"/>
</dbReference>
<gene>
    <name evidence="4" type="primary">Trub2</name>
</gene>
<feature type="region of interest" description="Disordered" evidence="2">
    <location>
        <begin position="360"/>
        <end position="381"/>
    </location>
</feature>
<dbReference type="InterPro" id="IPR020103">
    <property type="entry name" value="PsdUridine_synth_cat_dom_sf"/>
</dbReference>
<proteinExistence type="inferred from homology"/>
<reference evidence="4" key="2">
    <citation type="submission" date="2025-08" db="UniProtKB">
        <authorList>
            <consortium name="Ensembl"/>
        </authorList>
    </citation>
    <scope>IDENTIFICATION</scope>
    <source>
        <strain evidence="4">Brown Norway</strain>
    </source>
</reference>
<feature type="domain" description="Pseudouridine synthase II N-terminal" evidence="3">
    <location>
        <begin position="87"/>
        <end position="175"/>
    </location>
</feature>
<dbReference type="CDD" id="cd02868">
    <property type="entry name" value="PseudoU_synth_hTruB2_like"/>
    <property type="match status" value="1"/>
</dbReference>
<dbReference type="PANTHER" id="PTHR13195">
    <property type="entry name" value="PSEUDOURIDINE SYNTHASE-RELATED"/>
    <property type="match status" value="1"/>
</dbReference>
<dbReference type="GeneTree" id="ENSGT00940000156773"/>
<protein>
    <submittedName>
        <fullName evidence="4">TruB pseudouridine synthase family member 2</fullName>
    </submittedName>
</protein>
<dbReference type="Gene3D" id="3.30.2350.10">
    <property type="entry name" value="Pseudouridine synthase"/>
    <property type="match status" value="2"/>
</dbReference>